<dbReference type="RefSeq" id="WP_024979501.1">
    <property type="nucleotide sequence ID" value="NZ_CP016024.1"/>
</dbReference>
<evidence type="ECO:0000313" key="2">
    <source>
        <dbReference type="Proteomes" id="UP000078572"/>
    </source>
</evidence>
<proteinExistence type="predicted"/>
<gene>
    <name evidence="1" type="ORF">A9Y76_26915</name>
</gene>
<dbReference type="Proteomes" id="UP000078572">
    <property type="component" value="Plasmid pRI-1"/>
</dbReference>
<geneLocation type="plasmid" evidence="2">
    <name>pri-1</name>
</geneLocation>
<accession>A0A192A7C6</accession>
<keyword evidence="2" id="KW-1185">Reference proteome</keyword>
<organism evidence="1 2">
    <name type="scientific">Ralstonia insidiosa</name>
    <dbReference type="NCBI Taxonomy" id="190721"/>
    <lineage>
        <taxon>Bacteria</taxon>
        <taxon>Pseudomonadati</taxon>
        <taxon>Pseudomonadota</taxon>
        <taxon>Betaproteobacteria</taxon>
        <taxon>Burkholderiales</taxon>
        <taxon>Burkholderiaceae</taxon>
        <taxon>Ralstonia</taxon>
    </lineage>
</organism>
<protein>
    <submittedName>
        <fullName evidence="1">Uncharacterized protein</fullName>
    </submittedName>
</protein>
<reference evidence="2" key="1">
    <citation type="submission" date="2016-06" db="EMBL/GenBank/DDBJ databases">
        <authorList>
            <person name="Xu Y."/>
            <person name="Nagy A."/>
            <person name="Yan X."/>
            <person name="Kim S.W."/>
            <person name="Haley B."/>
            <person name="Liu N.T."/>
            <person name="Nou X."/>
        </authorList>
    </citation>
    <scope>NUCLEOTIDE SEQUENCE [LARGE SCALE GENOMIC DNA]</scope>
    <source>
        <strain evidence="2">ATCC 49129</strain>
        <plasmid evidence="2">pri-1</plasmid>
    </source>
</reference>
<evidence type="ECO:0000313" key="1">
    <source>
        <dbReference type="EMBL" id="ANJ76243.1"/>
    </source>
</evidence>
<dbReference type="GeneID" id="61529681"/>
<dbReference type="AlphaFoldDB" id="A0A192A7C6"/>
<dbReference type="OrthoDB" id="9133515at2"/>
<name>A0A192A7C6_9RALS</name>
<dbReference type="EMBL" id="CP016024">
    <property type="protein sequence ID" value="ANJ76243.1"/>
    <property type="molecule type" value="Genomic_DNA"/>
</dbReference>
<keyword evidence="1" id="KW-0614">Plasmid</keyword>
<sequence>MSGNLGWKGKRVKHADGRTGVIRSESLGFCFVGLTIAIDGIEATDWVQLNSNGPDTGAFGWCWNASIDDEPENWLPLGDHNSKAA</sequence>